<keyword evidence="4" id="KW-0597">Phosphoprotein</keyword>
<dbReference type="Gene3D" id="3.30.559.30">
    <property type="entry name" value="Nonribosomal peptide synthetase, condensation domain"/>
    <property type="match status" value="2"/>
</dbReference>
<dbReference type="Gene3D" id="3.40.50.980">
    <property type="match status" value="4"/>
</dbReference>
<accession>A0A7Y8EBZ9</accession>
<dbReference type="InterPro" id="IPR009081">
    <property type="entry name" value="PP-bd_ACP"/>
</dbReference>
<dbReference type="GO" id="GO:0031177">
    <property type="term" value="F:phosphopantetheine binding"/>
    <property type="evidence" value="ECO:0007669"/>
    <property type="project" value="InterPro"/>
</dbReference>
<dbReference type="Pfam" id="PF13193">
    <property type="entry name" value="AMP-binding_C"/>
    <property type="match status" value="2"/>
</dbReference>
<dbReference type="FunFam" id="2.30.38.10:FF:000001">
    <property type="entry name" value="Non-ribosomal peptide synthetase PvdI"/>
    <property type="match status" value="2"/>
</dbReference>
<dbReference type="FunFam" id="3.30.300.30:FF:000010">
    <property type="entry name" value="Enterobactin synthetase component F"/>
    <property type="match status" value="1"/>
</dbReference>
<dbReference type="InterPro" id="IPR023213">
    <property type="entry name" value="CAT-like_dom_sf"/>
</dbReference>
<evidence type="ECO:0000313" key="6">
    <source>
        <dbReference type="EMBL" id="NWE11873.1"/>
    </source>
</evidence>
<dbReference type="EMBL" id="JACARG010000007">
    <property type="protein sequence ID" value="NWE11873.1"/>
    <property type="molecule type" value="Genomic_DNA"/>
</dbReference>
<dbReference type="SUPFAM" id="SSF47336">
    <property type="entry name" value="ACP-like"/>
    <property type="match status" value="2"/>
</dbReference>
<dbReference type="CDD" id="cd19544">
    <property type="entry name" value="E-C_NRPS"/>
    <property type="match status" value="1"/>
</dbReference>
<dbReference type="Pfam" id="PF00501">
    <property type="entry name" value="AMP-binding"/>
    <property type="match status" value="2"/>
</dbReference>
<dbReference type="InterPro" id="IPR020806">
    <property type="entry name" value="PKS_PP-bd"/>
</dbReference>
<dbReference type="Pfam" id="PF00550">
    <property type="entry name" value="PP-binding"/>
    <property type="match status" value="2"/>
</dbReference>
<comment type="cofactor">
    <cofactor evidence="1">
        <name>pantetheine 4'-phosphate</name>
        <dbReference type="ChEBI" id="CHEBI:47942"/>
    </cofactor>
</comment>
<comment type="caution">
    <text evidence="6">The sequence shown here is derived from an EMBL/GenBank/DDBJ whole genome shotgun (WGS) entry which is preliminary data.</text>
</comment>
<dbReference type="SMART" id="SM00823">
    <property type="entry name" value="PKS_PP"/>
    <property type="match status" value="2"/>
</dbReference>
<dbReference type="FunFam" id="1.10.1200.10:FF:000005">
    <property type="entry name" value="Nonribosomal peptide synthetase 1"/>
    <property type="match status" value="2"/>
</dbReference>
<evidence type="ECO:0000256" key="4">
    <source>
        <dbReference type="ARBA" id="ARBA00022553"/>
    </source>
</evidence>
<organism evidence="6 7">
    <name type="scientific">Pseudomonas yamanorum</name>
    <dbReference type="NCBI Taxonomy" id="515393"/>
    <lineage>
        <taxon>Bacteria</taxon>
        <taxon>Pseudomonadati</taxon>
        <taxon>Pseudomonadota</taxon>
        <taxon>Gammaproteobacteria</taxon>
        <taxon>Pseudomonadales</taxon>
        <taxon>Pseudomonadaceae</taxon>
        <taxon>Pseudomonas</taxon>
    </lineage>
</organism>
<dbReference type="FunFam" id="3.40.50.980:FF:000002">
    <property type="entry name" value="Enterobactin synthetase component F"/>
    <property type="match status" value="1"/>
</dbReference>
<dbReference type="Gene3D" id="1.10.1200.10">
    <property type="entry name" value="ACP-like"/>
    <property type="match status" value="2"/>
</dbReference>
<proteinExistence type="inferred from homology"/>
<dbReference type="PANTHER" id="PTHR45527:SF1">
    <property type="entry name" value="FATTY ACID SYNTHASE"/>
    <property type="match status" value="1"/>
</dbReference>
<protein>
    <submittedName>
        <fullName evidence="6">Amino acid adenylation domain-containing protein</fullName>
    </submittedName>
</protein>
<dbReference type="PROSITE" id="PS00012">
    <property type="entry name" value="PHOSPHOPANTETHEINE"/>
    <property type="match status" value="2"/>
</dbReference>
<evidence type="ECO:0000256" key="1">
    <source>
        <dbReference type="ARBA" id="ARBA00001957"/>
    </source>
</evidence>
<evidence type="ECO:0000313" key="7">
    <source>
        <dbReference type="Proteomes" id="UP000531950"/>
    </source>
</evidence>
<feature type="domain" description="Carrier" evidence="5">
    <location>
        <begin position="1999"/>
        <end position="2073"/>
    </location>
</feature>
<name>A0A7Y8EBZ9_9PSED</name>
<dbReference type="InterPro" id="IPR000873">
    <property type="entry name" value="AMP-dep_synth/lig_dom"/>
</dbReference>
<dbReference type="InterPro" id="IPR025110">
    <property type="entry name" value="AMP-bd_C"/>
</dbReference>
<dbReference type="GO" id="GO:0043041">
    <property type="term" value="P:amino acid activation for nonribosomal peptide biosynthetic process"/>
    <property type="evidence" value="ECO:0007669"/>
    <property type="project" value="TreeGrafter"/>
</dbReference>
<dbReference type="InterPro" id="IPR036736">
    <property type="entry name" value="ACP-like_sf"/>
</dbReference>
<dbReference type="RefSeq" id="WP_177075871.1">
    <property type="nucleotide sequence ID" value="NZ_JACARG010000007.1"/>
</dbReference>
<dbReference type="Pfam" id="PF00668">
    <property type="entry name" value="Condensation"/>
    <property type="match status" value="2"/>
</dbReference>
<comment type="similarity">
    <text evidence="2">Belongs to the ATP-dependent AMP-binding enzyme family.</text>
</comment>
<sequence>MKFFPLTAAQRDIWLDQLRLGDSPLYNIGGYVDLAGPVNPALIQRAIEQLVAKHDGLRTVLQVAEDGLPRQGFAEVMAVSVPQHDYSRLPDPEAAAQALLQDEMARAYRLVEEPLFRFFLVKLDDLHYRLGTQAHHLILDGWGFGQMLQSLAGLYSALEQGRQPELSAPSYIDFIDSDERYRESARFARDRSYWLDKYRVLPEPLLTPRYQARDQAPSNTLVAPFPAALLNRMARVASRYQASAFHVLLAAMYVYFSRTGQRQEWVVGLPILNRSNARFRSTLGLFTQVSAVRLQFSEDGSFSALVRGVRDQLKQDFRHQRFPLSEMNRELGLLRADRGQLFDLSVSYEQDDHEFRYGQASARAIKVSNHHEPLPLAIHLRSNRYHDTACLHCVYNEAYFQAHEVQALAERLVYLLEQGLKDTDRTLADFSLVTPEETAQLQRWNATAKAYPAAQTLHGRIETQAALAPHAVAAVYQGQRLTYAELNQRANALAHQLLVLGVKPDDRVAIVARRGLETLVGLLGILKSGACYVPVDPAHPAERLNYLLHDSAPVAVLTQTDLLERLPVLSVPVINLDQATAHLASNPQVAMTPANLAYVIYTSGSTGLPKGVMVEHHTVANLVDWHCQAFDLHAGSHTASVAGFGFDAMAWEVLPALCVGATLHLPPAHDGAEDIDALLDWWRAQPLDVCFLPTPVAEYAFSQNIEHPTLRTLLIGGDRLRQFNQARRFAVINNYGPTEATVVATSGLVEVGQPLHIGKPVANATVYLLDEQQRPVPIGVVGELYVGGAGVARGYLNRPEMSAERFLDDPFNPGRMYRTGDLARWLADGNLEYLGRNDDQVKIRGMRIELGEIESALAACEGVTEAVVQVRDGQLLAWFTEQAPVQIDQLRADLQARLPDYMVPQAFVKLDALPLTANGKLDRKALPAPGSDAFVSRIYQAPQGPTEIILAQLWSELLHVGQVGRHDHFFELGGHSLLAVQLVQRMRQAGLQADVQVLFGQPTLAALAAAVGEGREPDVPANLVPLGCTSITPGLLVLAELDQPSIERINAAIPGGAANVQEIYPLAPLQEGLLYHHITDERDPYQQHAMFSFARRDQLDAFAQALQQVIDRHDILRTSLAWDALEQPMQVVWREARLDVEAVSVAGDSIVEQLRERQRPLDLRKAPLMALDYAEDPLNRRWVGMLRFHHLVNDATSTQVLMAEIHAHLQGEQQQLPAPVPYRNVVAQTRSPARQAGHEAFFRERLADVDEPTLAFGLQERQADRRETEEADVLLPDALGQLLREQARSLGVSAASLFHLAWAQVLGRVSGRDDVVFGTVLLGRFQAGEGADRALGMFINTLPLRVRLAGLTVREAIKETQQQLSALLAHEQASLALAQRCSGVTPLFNSLLNYRHASAEELQELLPGIELLSSEDILSYPLMLTVDDLASGFRLKAKAPRKIGAQRLLDYLGTVLTGLVETPEAPLFEVQVLPATELQQQLVDFNASETDYPVDLTVHALFEAHARHTPHAVAVQAGEQQLTYRQLNERANRLAYHLRERGVQPDSRVALCVERGLDLVVGLLGILKAGGAYVPLDPGYPRERLAYMLQDSAPVALLVHGATRDLPGPVSIPVIDFDHCAWHQAPEGNPLVPGLSVGNLAYVMYTSGSTGTPKGVMIEHRGLGNLMHWGSQLCPNAEGGALLQRAPFSFDGSVWELFWPLTNGMRLVLARPDGHREPAYLAQVIREQQISVIKFVPAMLQQFLELEESAQCTSLTDVLCGGGELTEALARGVQARLPRVRLHNVYGPTEATVDSSAWTLEPGAPVPAVQLPIGRAISNTRLYVLDEHDRPVPLGCSGQLHIGGMGVARGYLGLAQMTAERFIDSPFVAGDRLYRTGDLVRYLPDGNLEFLGRNDFQVKLRGVRLELGEVEARLAAHPGLREVAVLIRDERLVAYFTVRDGVPGLEALRSYMVEGLPEYMVPSAFVRMEAWPLNPAGKLDRKGLPEPGVEAVLSRDYEPPLGEVETVIAGVWAEVLKLDRVGRRDHFFELGGHSLLAVGVVARMRKAGLEVDARSLFSQPTVVGLAGVVGRRVERVEVVPALGIPQLGRRRRI</sequence>
<dbReference type="PROSITE" id="PS50075">
    <property type="entry name" value="CARRIER"/>
    <property type="match status" value="2"/>
</dbReference>
<evidence type="ECO:0000256" key="3">
    <source>
        <dbReference type="ARBA" id="ARBA00022450"/>
    </source>
</evidence>
<dbReference type="InterPro" id="IPR006162">
    <property type="entry name" value="Ppantetheine_attach_site"/>
</dbReference>
<dbReference type="Proteomes" id="UP000531950">
    <property type="component" value="Unassembled WGS sequence"/>
</dbReference>
<dbReference type="CDD" id="cd05930">
    <property type="entry name" value="A_NRPS"/>
    <property type="match status" value="1"/>
</dbReference>
<dbReference type="NCBIfam" id="NF003417">
    <property type="entry name" value="PRK04813.1"/>
    <property type="match status" value="2"/>
</dbReference>
<dbReference type="Gene3D" id="3.30.559.10">
    <property type="entry name" value="Chloramphenicol acetyltransferase-like domain"/>
    <property type="match status" value="2"/>
</dbReference>
<dbReference type="SUPFAM" id="SSF56801">
    <property type="entry name" value="Acetyl-CoA synthetase-like"/>
    <property type="match status" value="2"/>
</dbReference>
<keyword evidence="3" id="KW-0596">Phosphopantetheine</keyword>
<dbReference type="FunFam" id="3.40.50.980:FF:000001">
    <property type="entry name" value="Non-ribosomal peptide synthetase"/>
    <property type="match status" value="2"/>
</dbReference>
<dbReference type="NCBIfam" id="TIGR01733">
    <property type="entry name" value="AA-adenyl-dom"/>
    <property type="match status" value="2"/>
</dbReference>
<dbReference type="InterPro" id="IPR045851">
    <property type="entry name" value="AMP-bd_C_sf"/>
</dbReference>
<dbReference type="FunFam" id="3.40.50.12780:FF:000012">
    <property type="entry name" value="Non-ribosomal peptide synthetase"/>
    <property type="match status" value="1"/>
</dbReference>
<dbReference type="InterPro" id="IPR010071">
    <property type="entry name" value="AA_adenyl_dom"/>
</dbReference>
<dbReference type="InterPro" id="IPR001242">
    <property type="entry name" value="Condensation_dom"/>
</dbReference>
<dbReference type="GO" id="GO:0003824">
    <property type="term" value="F:catalytic activity"/>
    <property type="evidence" value="ECO:0007669"/>
    <property type="project" value="InterPro"/>
</dbReference>
<dbReference type="Gene3D" id="3.30.300.30">
    <property type="match status" value="2"/>
</dbReference>
<evidence type="ECO:0000256" key="2">
    <source>
        <dbReference type="ARBA" id="ARBA00006432"/>
    </source>
</evidence>
<dbReference type="SUPFAM" id="SSF52777">
    <property type="entry name" value="CoA-dependent acyltransferases"/>
    <property type="match status" value="4"/>
</dbReference>
<dbReference type="GO" id="GO:0005737">
    <property type="term" value="C:cytoplasm"/>
    <property type="evidence" value="ECO:0007669"/>
    <property type="project" value="TreeGrafter"/>
</dbReference>
<dbReference type="PANTHER" id="PTHR45527">
    <property type="entry name" value="NONRIBOSOMAL PEPTIDE SYNTHETASE"/>
    <property type="match status" value="1"/>
</dbReference>
<feature type="domain" description="Carrier" evidence="5">
    <location>
        <begin position="941"/>
        <end position="1015"/>
    </location>
</feature>
<dbReference type="PROSITE" id="PS00455">
    <property type="entry name" value="AMP_BINDING"/>
    <property type="match status" value="2"/>
</dbReference>
<evidence type="ECO:0000259" key="5">
    <source>
        <dbReference type="PROSITE" id="PS50075"/>
    </source>
</evidence>
<dbReference type="GO" id="GO:0044550">
    <property type="term" value="P:secondary metabolite biosynthetic process"/>
    <property type="evidence" value="ECO:0007669"/>
    <property type="project" value="UniProtKB-ARBA"/>
</dbReference>
<dbReference type="Gene3D" id="2.30.38.10">
    <property type="entry name" value="Luciferase, Domain 3"/>
    <property type="match status" value="2"/>
</dbReference>
<reference evidence="6 7" key="1">
    <citation type="submission" date="2020-04" db="EMBL/GenBank/DDBJ databases">
        <title>Molecular characterization of pseudomonads from Agaricus bisporus reveal novel blotch 2 pathogens in Western Europe.</title>
        <authorList>
            <person name="Taparia T."/>
            <person name="Krijger M."/>
            <person name="Haynes E."/>
            <person name="Elpinstone J.G."/>
            <person name="Noble R."/>
            <person name="Van Der Wolf J."/>
        </authorList>
    </citation>
    <scope>NUCLEOTIDE SEQUENCE [LARGE SCALE GENOMIC DNA]</scope>
    <source>
        <strain evidence="6 7">IPO3782</strain>
    </source>
</reference>
<gene>
    <name evidence="6" type="ORF">HX822_02900</name>
</gene>
<dbReference type="InterPro" id="IPR020845">
    <property type="entry name" value="AMP-binding_CS"/>
</dbReference>